<dbReference type="RefSeq" id="WP_190214977.1">
    <property type="nucleotide sequence ID" value="NZ_BNBO01000064.1"/>
</dbReference>
<comment type="similarity">
    <text evidence="1">Belongs to the BlaI transcriptional regulatory family.</text>
</comment>
<dbReference type="GO" id="GO:0003677">
    <property type="term" value="F:DNA binding"/>
    <property type="evidence" value="ECO:0007669"/>
    <property type="project" value="UniProtKB-KW"/>
</dbReference>
<sequence length="126" mass="13956">MSEASDPRRPHGELVADVLAVLWAAPGPLTPGQVRDALGGRLARTTVTTILTRLHEKGTLARERGGRGFVYSPVHDAPGLTASRMHRELHRDPHRDLVLERFVSALSPDDEDVLRRLLRTAEEGRQ</sequence>
<evidence type="ECO:0000256" key="3">
    <source>
        <dbReference type="ARBA" id="ARBA00023125"/>
    </source>
</evidence>
<protein>
    <recommendedName>
        <fullName evidence="7">CopY family transcriptional regulator</fullName>
    </recommendedName>
</protein>
<dbReference type="GO" id="GO:0045892">
    <property type="term" value="P:negative regulation of DNA-templated transcription"/>
    <property type="evidence" value="ECO:0007669"/>
    <property type="project" value="InterPro"/>
</dbReference>
<evidence type="ECO:0000256" key="1">
    <source>
        <dbReference type="ARBA" id="ARBA00011046"/>
    </source>
</evidence>
<keyword evidence="3" id="KW-0238">DNA-binding</keyword>
<dbReference type="Gene3D" id="1.10.10.10">
    <property type="entry name" value="Winged helix-like DNA-binding domain superfamily/Winged helix DNA-binding domain"/>
    <property type="match status" value="1"/>
</dbReference>
<dbReference type="InterPro" id="IPR036390">
    <property type="entry name" value="WH_DNA-bd_sf"/>
</dbReference>
<dbReference type="InterPro" id="IPR036388">
    <property type="entry name" value="WH-like_DNA-bd_sf"/>
</dbReference>
<evidence type="ECO:0000313" key="6">
    <source>
        <dbReference type="Proteomes" id="UP000617734"/>
    </source>
</evidence>
<dbReference type="AlphaFoldDB" id="A0A919GFM0"/>
<dbReference type="Pfam" id="PF03965">
    <property type="entry name" value="Penicillinase_R"/>
    <property type="match status" value="1"/>
</dbReference>
<dbReference type="EMBL" id="BNBO01000064">
    <property type="protein sequence ID" value="GHH83343.1"/>
    <property type="molecule type" value="Genomic_DNA"/>
</dbReference>
<gene>
    <name evidence="5" type="ORF">GCM10018781_70410</name>
</gene>
<reference evidence="5" key="2">
    <citation type="submission" date="2020-09" db="EMBL/GenBank/DDBJ databases">
        <authorList>
            <person name="Sun Q."/>
            <person name="Ohkuma M."/>
        </authorList>
    </citation>
    <scope>NUCLEOTIDE SEQUENCE</scope>
    <source>
        <strain evidence="5">JCM 4646</strain>
    </source>
</reference>
<evidence type="ECO:0000256" key="4">
    <source>
        <dbReference type="ARBA" id="ARBA00023163"/>
    </source>
</evidence>
<reference evidence="5" key="1">
    <citation type="journal article" date="2014" name="Int. J. Syst. Evol. Microbiol.">
        <title>Complete genome sequence of Corynebacterium casei LMG S-19264T (=DSM 44701T), isolated from a smear-ripened cheese.</title>
        <authorList>
            <consortium name="US DOE Joint Genome Institute (JGI-PGF)"/>
            <person name="Walter F."/>
            <person name="Albersmeier A."/>
            <person name="Kalinowski J."/>
            <person name="Ruckert C."/>
        </authorList>
    </citation>
    <scope>NUCLEOTIDE SEQUENCE</scope>
    <source>
        <strain evidence="5">JCM 4646</strain>
    </source>
</reference>
<keyword evidence="2" id="KW-0805">Transcription regulation</keyword>
<keyword evidence="6" id="KW-1185">Reference proteome</keyword>
<comment type="caution">
    <text evidence="5">The sequence shown here is derived from an EMBL/GenBank/DDBJ whole genome shotgun (WGS) entry which is preliminary data.</text>
</comment>
<dbReference type="Proteomes" id="UP000617734">
    <property type="component" value="Unassembled WGS sequence"/>
</dbReference>
<dbReference type="GeneID" id="95357296"/>
<proteinExistence type="inferred from homology"/>
<dbReference type="InterPro" id="IPR005650">
    <property type="entry name" value="BlaI_family"/>
</dbReference>
<keyword evidence="4" id="KW-0804">Transcription</keyword>
<evidence type="ECO:0000313" key="5">
    <source>
        <dbReference type="EMBL" id="GHH83343.1"/>
    </source>
</evidence>
<evidence type="ECO:0008006" key="7">
    <source>
        <dbReference type="Google" id="ProtNLM"/>
    </source>
</evidence>
<name>A0A919GFM0_9ACTN</name>
<organism evidence="5 6">
    <name type="scientific">Kitasatospora indigofera</name>
    <dbReference type="NCBI Taxonomy" id="67307"/>
    <lineage>
        <taxon>Bacteria</taxon>
        <taxon>Bacillati</taxon>
        <taxon>Actinomycetota</taxon>
        <taxon>Actinomycetes</taxon>
        <taxon>Kitasatosporales</taxon>
        <taxon>Streptomycetaceae</taxon>
        <taxon>Kitasatospora</taxon>
    </lineage>
</organism>
<dbReference type="SUPFAM" id="SSF46785">
    <property type="entry name" value="Winged helix' DNA-binding domain"/>
    <property type="match status" value="1"/>
</dbReference>
<accession>A0A919GFM0</accession>
<evidence type="ECO:0000256" key="2">
    <source>
        <dbReference type="ARBA" id="ARBA00023015"/>
    </source>
</evidence>